<sequence length="302" mass="31170">MRDMKLLPLLLLTAGAACALADPIAGGLATPLFAWSSVPCFSTEPGRAVLEAATDLKALLGDIVEGVARPRTTGEPLSPLLDGAALEHGAPEVVLVMLGSELRTSDLRRKHVAPLQALVDGAVSSIAMPFVMHSVEEAPVELKELQESLKARLPGQQLLTAGCGEGSSLQEVPQLLASTGAASVGAGPRVVLGCTAPLAGRSGVAAVEDELRQVTVYAVRPDAAGPGGEAAHAEQRRRLMAAGVGVGPYATCDALCRTQVKWLEGMLALFIIIIASLSGMCCLGVLDTPTRFESPKDAARAE</sequence>
<evidence type="ECO:0000313" key="3">
    <source>
        <dbReference type="EMBL" id="KIZ02853.1"/>
    </source>
</evidence>
<proteinExistence type="predicted"/>
<dbReference type="RefSeq" id="XP_013901872.1">
    <property type="nucleotide sequence ID" value="XM_014046418.1"/>
</dbReference>
<evidence type="ECO:0000256" key="2">
    <source>
        <dbReference type="SAM" id="SignalP"/>
    </source>
</evidence>
<dbReference type="OrthoDB" id="529825at2759"/>
<feature type="transmembrane region" description="Helical" evidence="1">
    <location>
        <begin position="266"/>
        <end position="286"/>
    </location>
</feature>
<keyword evidence="1" id="KW-0812">Transmembrane</keyword>
<dbReference type="AlphaFoldDB" id="A0A0D2JVQ7"/>
<dbReference type="PANTHER" id="PTHR35285">
    <property type="entry name" value="2-C-METHYL-D-ERYTHRITOL 4-PHOSPHATE CYTIDYLYLTRANSFERASE"/>
    <property type="match status" value="1"/>
</dbReference>
<evidence type="ECO:0000256" key="1">
    <source>
        <dbReference type="SAM" id="Phobius"/>
    </source>
</evidence>
<gene>
    <name evidence="3" type="ORF">MNEG_5107</name>
</gene>
<name>A0A0D2JVQ7_9CHLO</name>
<organism evidence="3 4">
    <name type="scientific">Monoraphidium neglectum</name>
    <dbReference type="NCBI Taxonomy" id="145388"/>
    <lineage>
        <taxon>Eukaryota</taxon>
        <taxon>Viridiplantae</taxon>
        <taxon>Chlorophyta</taxon>
        <taxon>core chlorophytes</taxon>
        <taxon>Chlorophyceae</taxon>
        <taxon>CS clade</taxon>
        <taxon>Sphaeropleales</taxon>
        <taxon>Selenastraceae</taxon>
        <taxon>Monoraphidium</taxon>
    </lineage>
</organism>
<dbReference type="STRING" id="145388.A0A0D2JVQ7"/>
<protein>
    <submittedName>
        <fullName evidence="3">Uncharacterized protein</fullName>
    </submittedName>
</protein>
<dbReference type="EMBL" id="KK100964">
    <property type="protein sequence ID" value="KIZ02853.1"/>
    <property type="molecule type" value="Genomic_DNA"/>
</dbReference>
<dbReference type="PANTHER" id="PTHR35285:SF1">
    <property type="entry name" value="2-C-METHYL-D-ERYTHRITOL 4-PHOSPHATE CYTIDYLYLTRANSFERASE"/>
    <property type="match status" value="1"/>
</dbReference>
<feature type="chain" id="PRO_5002245187" evidence="2">
    <location>
        <begin position="22"/>
        <end position="302"/>
    </location>
</feature>
<accession>A0A0D2JVQ7</accession>
<feature type="signal peptide" evidence="2">
    <location>
        <begin position="1"/>
        <end position="21"/>
    </location>
</feature>
<dbReference type="Proteomes" id="UP000054498">
    <property type="component" value="Unassembled WGS sequence"/>
</dbReference>
<reference evidence="3 4" key="1">
    <citation type="journal article" date="2013" name="BMC Genomics">
        <title>Reconstruction of the lipid metabolism for the microalga Monoraphidium neglectum from its genome sequence reveals characteristics suitable for biofuel production.</title>
        <authorList>
            <person name="Bogen C."/>
            <person name="Al-Dilaimi A."/>
            <person name="Albersmeier A."/>
            <person name="Wichmann J."/>
            <person name="Grundmann M."/>
            <person name="Rupp O."/>
            <person name="Lauersen K.J."/>
            <person name="Blifernez-Klassen O."/>
            <person name="Kalinowski J."/>
            <person name="Goesmann A."/>
            <person name="Mussgnug J.H."/>
            <person name="Kruse O."/>
        </authorList>
    </citation>
    <scope>NUCLEOTIDE SEQUENCE [LARGE SCALE GENOMIC DNA]</scope>
    <source>
        <strain evidence="3 4">SAG 48.87</strain>
    </source>
</reference>
<dbReference type="KEGG" id="mng:MNEG_5107"/>
<dbReference type="PROSITE" id="PS51257">
    <property type="entry name" value="PROKAR_LIPOPROTEIN"/>
    <property type="match status" value="1"/>
</dbReference>
<keyword evidence="2" id="KW-0732">Signal</keyword>
<dbReference type="GeneID" id="25737984"/>
<keyword evidence="1" id="KW-1133">Transmembrane helix</keyword>
<keyword evidence="1" id="KW-0472">Membrane</keyword>
<keyword evidence="4" id="KW-1185">Reference proteome</keyword>
<evidence type="ECO:0000313" key="4">
    <source>
        <dbReference type="Proteomes" id="UP000054498"/>
    </source>
</evidence>